<sequence>MVCRLAGLYGLGDVISVHSGLRAASN</sequence>
<evidence type="ECO:0000313" key="1">
    <source>
        <dbReference type="EMBL" id="JAD22862.1"/>
    </source>
</evidence>
<accession>A0A0A8YJU8</accession>
<reference evidence="1" key="2">
    <citation type="journal article" date="2015" name="Data Brief">
        <title>Shoot transcriptome of the giant reed, Arundo donax.</title>
        <authorList>
            <person name="Barrero R.A."/>
            <person name="Guerrero F.D."/>
            <person name="Moolhuijzen P."/>
            <person name="Goolsby J.A."/>
            <person name="Tidwell J."/>
            <person name="Bellgard S.E."/>
            <person name="Bellgard M.I."/>
        </authorList>
    </citation>
    <scope>NUCLEOTIDE SEQUENCE</scope>
    <source>
        <tissue evidence="1">Shoot tissue taken approximately 20 cm above the soil surface</tissue>
    </source>
</reference>
<name>A0A0A8YJU8_ARUDO</name>
<dbReference type="AlphaFoldDB" id="A0A0A8YJU8"/>
<protein>
    <submittedName>
        <fullName evidence="1">Uncharacterized protein</fullName>
    </submittedName>
</protein>
<organism evidence="1">
    <name type="scientific">Arundo donax</name>
    <name type="common">Giant reed</name>
    <name type="synonym">Donax arundinaceus</name>
    <dbReference type="NCBI Taxonomy" id="35708"/>
    <lineage>
        <taxon>Eukaryota</taxon>
        <taxon>Viridiplantae</taxon>
        <taxon>Streptophyta</taxon>
        <taxon>Embryophyta</taxon>
        <taxon>Tracheophyta</taxon>
        <taxon>Spermatophyta</taxon>
        <taxon>Magnoliopsida</taxon>
        <taxon>Liliopsida</taxon>
        <taxon>Poales</taxon>
        <taxon>Poaceae</taxon>
        <taxon>PACMAD clade</taxon>
        <taxon>Arundinoideae</taxon>
        <taxon>Arundineae</taxon>
        <taxon>Arundo</taxon>
    </lineage>
</organism>
<reference evidence="1" key="1">
    <citation type="submission" date="2014-09" db="EMBL/GenBank/DDBJ databases">
        <authorList>
            <person name="Magalhaes I.L.F."/>
            <person name="Oliveira U."/>
            <person name="Santos F.R."/>
            <person name="Vidigal T.H.D.A."/>
            <person name="Brescovit A.D."/>
            <person name="Santos A.J."/>
        </authorList>
    </citation>
    <scope>NUCLEOTIDE SEQUENCE</scope>
    <source>
        <tissue evidence="1">Shoot tissue taken approximately 20 cm above the soil surface</tissue>
    </source>
</reference>
<dbReference type="EMBL" id="GBRH01275033">
    <property type="protein sequence ID" value="JAD22862.1"/>
    <property type="molecule type" value="Transcribed_RNA"/>
</dbReference>
<proteinExistence type="predicted"/>